<dbReference type="Proteomes" id="UP001199525">
    <property type="component" value="Unassembled WGS sequence"/>
</dbReference>
<accession>A0ABS8IHJ2</accession>
<evidence type="ECO:0000313" key="2">
    <source>
        <dbReference type="Proteomes" id="UP001199525"/>
    </source>
</evidence>
<keyword evidence="2" id="KW-1185">Reference proteome</keyword>
<protein>
    <submittedName>
        <fullName evidence="1">Uncharacterized protein</fullName>
    </submittedName>
</protein>
<dbReference type="RefSeq" id="WP_229489429.1">
    <property type="nucleotide sequence ID" value="NZ_JAIVFQ010000087.1"/>
</dbReference>
<organism evidence="1 2">
    <name type="scientific">Nostoc favosum CHAB5714</name>
    <dbReference type="NCBI Taxonomy" id="2780399"/>
    <lineage>
        <taxon>Bacteria</taxon>
        <taxon>Bacillati</taxon>
        <taxon>Cyanobacteriota</taxon>
        <taxon>Cyanophyceae</taxon>
        <taxon>Nostocales</taxon>
        <taxon>Nostocaceae</taxon>
        <taxon>Nostoc</taxon>
        <taxon>Nostoc favosum</taxon>
    </lineage>
</organism>
<evidence type="ECO:0000313" key="1">
    <source>
        <dbReference type="EMBL" id="MCC5603654.1"/>
    </source>
</evidence>
<sequence>MMNFKIQGFFTTLIIGTVSALTISDAISQKVNAQATPSCNNVTIKGSYGTKFTGTFETENLVAVGLVKFNGNRNFQGTDVLSINGTVSPNRPLSGTYSVKQDCTVQIVLTSGSNTASYSGIIVDGGKEIFLIQTTPGSLITGTLKKVN</sequence>
<comment type="caution">
    <text evidence="1">The sequence shown here is derived from an EMBL/GenBank/DDBJ whole genome shotgun (WGS) entry which is preliminary data.</text>
</comment>
<name>A0ABS8IHJ2_9NOSO</name>
<reference evidence="1 2" key="1">
    <citation type="journal article" date="2021" name="Microorganisms">
        <title>Genome Evolution of Filamentous Cyanobacterium Nostoc Species: From Facultative Symbiosis to Free Living.</title>
        <authorList>
            <person name="Huo D."/>
            <person name="Li H."/>
            <person name="Cai F."/>
            <person name="Guo X."/>
            <person name="Qiao Z."/>
            <person name="Wang W."/>
            <person name="Yu G."/>
            <person name="Li R."/>
        </authorList>
    </citation>
    <scope>NUCLEOTIDE SEQUENCE [LARGE SCALE GENOMIC DNA]</scope>
    <source>
        <strain evidence="1 2">CHAB 5714</strain>
    </source>
</reference>
<gene>
    <name evidence="1" type="ORF">LC586_31900</name>
</gene>
<dbReference type="EMBL" id="JAIVFQ010000087">
    <property type="protein sequence ID" value="MCC5603654.1"/>
    <property type="molecule type" value="Genomic_DNA"/>
</dbReference>
<proteinExistence type="predicted"/>